<feature type="non-terminal residue" evidence="1">
    <location>
        <position position="1"/>
    </location>
</feature>
<name>A0A2M7G656_9BACT</name>
<accession>A0A2M7G656</accession>
<sequence>EETFPVSKNLNRTPNLVIQGAKNFHSELLHRILLSNLKNALRIPIPLRGHCARMGIGSVTNLLYLRNGLKQPINAYATDA</sequence>
<reference evidence="1 2" key="1">
    <citation type="submission" date="2017-09" db="EMBL/GenBank/DDBJ databases">
        <title>Depth-based differentiation of microbial function through sediment-hosted aquifers and enrichment of novel symbionts in the deep terrestrial subsurface.</title>
        <authorList>
            <person name="Probst A.J."/>
            <person name="Ladd B."/>
            <person name="Jarett J.K."/>
            <person name="Geller-Mcgrath D.E."/>
            <person name="Sieber C.M."/>
            <person name="Emerson J.B."/>
            <person name="Anantharaman K."/>
            <person name="Thomas B.C."/>
            <person name="Malmstrom R."/>
            <person name="Stieglmeier M."/>
            <person name="Klingl A."/>
            <person name="Woyke T."/>
            <person name="Ryan C.M."/>
            <person name="Banfield J.F."/>
        </authorList>
    </citation>
    <scope>NUCLEOTIDE SEQUENCE [LARGE SCALE GENOMIC DNA]</scope>
    <source>
        <strain evidence="1">CG17_big_fil_post_rev_8_21_14_2_50_48_46</strain>
    </source>
</reference>
<dbReference type="EMBL" id="PFFQ01000023">
    <property type="protein sequence ID" value="PIW17429.1"/>
    <property type="molecule type" value="Genomic_DNA"/>
</dbReference>
<dbReference type="Proteomes" id="UP000231019">
    <property type="component" value="Unassembled WGS sequence"/>
</dbReference>
<evidence type="ECO:0000313" key="1">
    <source>
        <dbReference type="EMBL" id="PIW17429.1"/>
    </source>
</evidence>
<dbReference type="AlphaFoldDB" id="A0A2M7G656"/>
<gene>
    <name evidence="1" type="ORF">COW36_07990</name>
</gene>
<organism evidence="1 2">
    <name type="scientific">bacterium (Candidatus Blackallbacteria) CG17_big_fil_post_rev_8_21_14_2_50_48_46</name>
    <dbReference type="NCBI Taxonomy" id="2014261"/>
    <lineage>
        <taxon>Bacteria</taxon>
        <taxon>Candidatus Blackallbacteria</taxon>
    </lineage>
</organism>
<protein>
    <submittedName>
        <fullName evidence="1">Uncharacterized protein</fullName>
    </submittedName>
</protein>
<evidence type="ECO:0000313" key="2">
    <source>
        <dbReference type="Proteomes" id="UP000231019"/>
    </source>
</evidence>
<proteinExistence type="predicted"/>
<comment type="caution">
    <text evidence="1">The sequence shown here is derived from an EMBL/GenBank/DDBJ whole genome shotgun (WGS) entry which is preliminary data.</text>
</comment>